<feature type="chain" id="PRO_5012129284" evidence="1">
    <location>
        <begin position="19"/>
        <end position="179"/>
    </location>
</feature>
<feature type="signal peptide" evidence="1">
    <location>
        <begin position="1"/>
        <end position="18"/>
    </location>
</feature>
<keyword evidence="3" id="KW-1185">Reference proteome</keyword>
<evidence type="ECO:0000256" key="1">
    <source>
        <dbReference type="SAM" id="SignalP"/>
    </source>
</evidence>
<protein>
    <submittedName>
        <fullName evidence="2">Uncharacterized protein</fullName>
    </submittedName>
</protein>
<proteinExistence type="predicted"/>
<reference evidence="2 3" key="1">
    <citation type="submission" date="2017-07" db="EMBL/GenBank/DDBJ databases">
        <title>Sandarakinorhabdus cyanobacteriorum sp. nov., a novel bacterium isolated from cyanobacterial aggregates in a eutrophic lake.</title>
        <authorList>
            <person name="Cai H."/>
        </authorList>
    </citation>
    <scope>NUCLEOTIDE SEQUENCE [LARGE SCALE GENOMIC DNA]</scope>
    <source>
        <strain evidence="2 3">TH057</strain>
    </source>
</reference>
<name>A0A255YA38_9SPHN</name>
<dbReference type="PANTHER" id="PTHR37691:SF1">
    <property type="entry name" value="BLR3518 PROTEIN"/>
    <property type="match status" value="1"/>
</dbReference>
<accession>A0A255YA38</accession>
<dbReference type="SUPFAM" id="SSF75169">
    <property type="entry name" value="DsrEFH-like"/>
    <property type="match status" value="1"/>
</dbReference>
<dbReference type="OrthoDB" id="7206705at2"/>
<dbReference type="Pfam" id="PF02635">
    <property type="entry name" value="DsrE"/>
    <property type="match status" value="1"/>
</dbReference>
<evidence type="ECO:0000313" key="3">
    <source>
        <dbReference type="Proteomes" id="UP000216991"/>
    </source>
</evidence>
<dbReference type="EMBL" id="NOXT01000120">
    <property type="protein sequence ID" value="OYQ26051.1"/>
    <property type="molecule type" value="Genomic_DNA"/>
</dbReference>
<dbReference type="InterPro" id="IPR027396">
    <property type="entry name" value="DsrEFH-like"/>
</dbReference>
<sequence>MLRAALLATILIAAPALAQDRSGFSLGPVLGDVGPHAAVQSDLPIPAGTSFRIAFDLHTRAEPGGLSRQIETAARTFNMLVAAGVPREKVQIVLIAHGPAAQDLLKPESYAARNPGKANGSLDAVNKLLGAGVEIYLCGQTAASQKISKADLIPGVKMSLSAITAHALYQQRGYTLNPF</sequence>
<gene>
    <name evidence="2" type="ORF">CHU93_12700</name>
</gene>
<dbReference type="AlphaFoldDB" id="A0A255YA38"/>
<dbReference type="PANTHER" id="PTHR37691">
    <property type="entry name" value="BLR3518 PROTEIN"/>
    <property type="match status" value="1"/>
</dbReference>
<keyword evidence="1" id="KW-0732">Signal</keyword>
<dbReference type="InterPro" id="IPR003787">
    <property type="entry name" value="Sulphur_relay_DsrE/F-like"/>
</dbReference>
<evidence type="ECO:0000313" key="2">
    <source>
        <dbReference type="EMBL" id="OYQ26051.1"/>
    </source>
</evidence>
<dbReference type="RefSeq" id="WP_094474559.1">
    <property type="nucleotide sequence ID" value="NZ_NOXT01000120.1"/>
</dbReference>
<comment type="caution">
    <text evidence="2">The sequence shown here is derived from an EMBL/GenBank/DDBJ whole genome shotgun (WGS) entry which is preliminary data.</text>
</comment>
<dbReference type="Proteomes" id="UP000216991">
    <property type="component" value="Unassembled WGS sequence"/>
</dbReference>
<dbReference type="Gene3D" id="3.40.1260.10">
    <property type="entry name" value="DsrEFH-like"/>
    <property type="match status" value="1"/>
</dbReference>
<organism evidence="2 3">
    <name type="scientific">Sandarakinorhabdus cyanobacteriorum</name>
    <dbReference type="NCBI Taxonomy" id="1981098"/>
    <lineage>
        <taxon>Bacteria</taxon>
        <taxon>Pseudomonadati</taxon>
        <taxon>Pseudomonadota</taxon>
        <taxon>Alphaproteobacteria</taxon>
        <taxon>Sphingomonadales</taxon>
        <taxon>Sphingosinicellaceae</taxon>
        <taxon>Sandarakinorhabdus</taxon>
    </lineage>
</organism>